<keyword evidence="1" id="KW-1133">Transmembrane helix</keyword>
<gene>
    <name evidence="2" type="ORF">SAMN05444165_5791</name>
</gene>
<dbReference type="EMBL" id="FSRU01000002">
    <property type="protein sequence ID" value="SIO63282.1"/>
    <property type="molecule type" value="Genomic_DNA"/>
</dbReference>
<feature type="transmembrane region" description="Helical" evidence="1">
    <location>
        <begin position="63"/>
        <end position="82"/>
    </location>
</feature>
<reference evidence="2 3" key="1">
    <citation type="submission" date="2016-11" db="EMBL/GenBank/DDBJ databases">
        <authorList>
            <person name="Jaros S."/>
            <person name="Januszkiewicz K."/>
            <person name="Wedrychowicz H."/>
        </authorList>
    </citation>
    <scope>NUCLEOTIDE SEQUENCE [LARGE SCALE GENOMIC DNA]</scope>
    <source>
        <strain evidence="2 3">GAS95</strain>
    </source>
</reference>
<keyword evidence="1" id="KW-0472">Membrane</keyword>
<evidence type="ECO:0000313" key="2">
    <source>
        <dbReference type="EMBL" id="SIO63282.1"/>
    </source>
</evidence>
<keyword evidence="3" id="KW-1185">Reference proteome</keyword>
<feature type="transmembrane region" description="Helical" evidence="1">
    <location>
        <begin position="25"/>
        <end position="51"/>
    </location>
</feature>
<protein>
    <submittedName>
        <fullName evidence="2">Uncharacterized protein</fullName>
    </submittedName>
</protein>
<sequence>MQAQKPKIASVETQMQRSKNIGRTMFIFIFSFVMSIPILNMLFGFGIVIFLTMPILTTSAQRAVDFGWLLLGAALCMFGFFLPGIFSGPTSSGFFHGWLLEVFLNAAVGWFILASRLGHLFVKSASEA</sequence>
<organism evidence="2 3">
    <name type="scientific">Paraburkholderia phenazinium</name>
    <dbReference type="NCBI Taxonomy" id="60549"/>
    <lineage>
        <taxon>Bacteria</taxon>
        <taxon>Pseudomonadati</taxon>
        <taxon>Pseudomonadota</taxon>
        <taxon>Betaproteobacteria</taxon>
        <taxon>Burkholderiales</taxon>
        <taxon>Burkholderiaceae</taxon>
        <taxon>Paraburkholderia</taxon>
    </lineage>
</organism>
<keyword evidence="1" id="KW-0812">Transmembrane</keyword>
<dbReference type="OrthoDB" id="9096876at2"/>
<proteinExistence type="predicted"/>
<evidence type="ECO:0000256" key="1">
    <source>
        <dbReference type="SAM" id="Phobius"/>
    </source>
</evidence>
<name>A0A1N6L3E1_9BURK</name>
<evidence type="ECO:0000313" key="3">
    <source>
        <dbReference type="Proteomes" id="UP000185151"/>
    </source>
</evidence>
<dbReference type="RefSeq" id="WP_074300713.1">
    <property type="nucleotide sequence ID" value="NZ_FSRU01000002.1"/>
</dbReference>
<accession>A0A1N6L3E1</accession>
<feature type="transmembrane region" description="Helical" evidence="1">
    <location>
        <begin position="94"/>
        <end position="113"/>
    </location>
</feature>
<dbReference type="Proteomes" id="UP000185151">
    <property type="component" value="Unassembled WGS sequence"/>
</dbReference>
<dbReference type="AlphaFoldDB" id="A0A1N6L3E1"/>